<protein>
    <submittedName>
        <fullName evidence="1">Uncharacterized protein</fullName>
    </submittedName>
</protein>
<reference evidence="1" key="1">
    <citation type="submission" date="2020-03" db="EMBL/GenBank/DDBJ databases">
        <authorList>
            <person name="Zhang R."/>
        </authorList>
    </citation>
    <scope>NUCLEOTIDE SEQUENCE</scope>
</reference>
<proteinExistence type="predicted"/>
<name>A0A6M2EAW3_9ROSI</name>
<dbReference type="AlphaFoldDB" id="A0A6M2EAW3"/>
<dbReference type="EMBL" id="GILB01002041">
    <property type="protein sequence ID" value="NUU82374.1"/>
    <property type="molecule type" value="Transcribed_RNA"/>
</dbReference>
<accession>A0A6M2EAW3</accession>
<sequence length="100" mass="11436">MPTPCPLSPEKCHLILEMEVSLANKCPQNLHFMLPSFISSTSFQNGSSDLTILSWIQVVLQVLVCLSSFEEEKQDQRRIYGLKITRKLQDDELQMIIGRV</sequence>
<evidence type="ECO:0000313" key="1">
    <source>
        <dbReference type="EMBL" id="NUU82374.1"/>
    </source>
</evidence>
<organism evidence="1">
    <name type="scientific">Populus davidiana</name>
    <dbReference type="NCBI Taxonomy" id="266767"/>
    <lineage>
        <taxon>Eukaryota</taxon>
        <taxon>Viridiplantae</taxon>
        <taxon>Streptophyta</taxon>
        <taxon>Embryophyta</taxon>
        <taxon>Tracheophyta</taxon>
        <taxon>Spermatophyta</taxon>
        <taxon>Magnoliopsida</taxon>
        <taxon>eudicotyledons</taxon>
        <taxon>Gunneridae</taxon>
        <taxon>Pentapetalae</taxon>
        <taxon>rosids</taxon>
        <taxon>fabids</taxon>
        <taxon>Malpighiales</taxon>
        <taxon>Salicaceae</taxon>
        <taxon>Saliceae</taxon>
        <taxon>Populus</taxon>
    </lineage>
</organism>